<feature type="transmembrane region" description="Helical" evidence="9">
    <location>
        <begin position="404"/>
        <end position="423"/>
    </location>
</feature>
<dbReference type="PANTHER" id="PTHR48022">
    <property type="entry name" value="PLASTIDIC GLUCOSE TRANSPORTER 4"/>
    <property type="match status" value="1"/>
</dbReference>
<reference evidence="11 12" key="1">
    <citation type="submission" date="2019-02" db="EMBL/GenBank/DDBJ databases">
        <title>Genome sequencing of the rare red list fungi Bondarzewia mesenterica.</title>
        <authorList>
            <person name="Buettner E."/>
            <person name="Kellner H."/>
        </authorList>
    </citation>
    <scope>NUCLEOTIDE SEQUENCE [LARGE SCALE GENOMIC DNA]</scope>
    <source>
        <strain evidence="11 12">DSM 108281</strain>
    </source>
</reference>
<dbReference type="Pfam" id="PF00083">
    <property type="entry name" value="Sugar_tr"/>
    <property type="match status" value="1"/>
</dbReference>
<comment type="similarity">
    <text evidence="2 8">Belongs to the major facilitator superfamily. Sugar transporter (TC 2.A.1.1) family.</text>
</comment>
<dbReference type="PROSITE" id="PS00216">
    <property type="entry name" value="SUGAR_TRANSPORT_1"/>
    <property type="match status" value="2"/>
</dbReference>
<evidence type="ECO:0000256" key="2">
    <source>
        <dbReference type="ARBA" id="ARBA00010992"/>
    </source>
</evidence>
<evidence type="ECO:0000256" key="5">
    <source>
        <dbReference type="ARBA" id="ARBA00022989"/>
    </source>
</evidence>
<feature type="transmembrane region" description="Helical" evidence="9">
    <location>
        <begin position="368"/>
        <end position="392"/>
    </location>
</feature>
<evidence type="ECO:0000256" key="3">
    <source>
        <dbReference type="ARBA" id="ARBA00022448"/>
    </source>
</evidence>
<feature type="transmembrane region" description="Helical" evidence="9">
    <location>
        <begin position="78"/>
        <end position="97"/>
    </location>
</feature>
<dbReference type="GO" id="GO:0016020">
    <property type="term" value="C:membrane"/>
    <property type="evidence" value="ECO:0007669"/>
    <property type="project" value="UniProtKB-SubCell"/>
</dbReference>
<dbReference type="InterPro" id="IPR050360">
    <property type="entry name" value="MFS_Sugar_Transporters"/>
</dbReference>
<dbReference type="AlphaFoldDB" id="A0A4S4LTY2"/>
<evidence type="ECO:0000313" key="12">
    <source>
        <dbReference type="Proteomes" id="UP000310158"/>
    </source>
</evidence>
<dbReference type="OrthoDB" id="8120565at2759"/>
<keyword evidence="5 9" id="KW-1133">Transmembrane helix</keyword>
<evidence type="ECO:0000256" key="9">
    <source>
        <dbReference type="SAM" id="Phobius"/>
    </source>
</evidence>
<dbReference type="Gene3D" id="1.20.1250.20">
    <property type="entry name" value="MFS general substrate transporter like domains"/>
    <property type="match status" value="1"/>
</dbReference>
<keyword evidence="6 9" id="KW-0472">Membrane</keyword>
<dbReference type="PANTHER" id="PTHR48022:SF7">
    <property type="entry name" value="MAJOR FACILITATOR SUPERFAMILY (MFS) PROFILE DOMAIN-CONTAINING PROTEIN-RELATED"/>
    <property type="match status" value="1"/>
</dbReference>
<protein>
    <recommendedName>
        <fullName evidence="10">Major facilitator superfamily (MFS) profile domain-containing protein</fullName>
    </recommendedName>
</protein>
<dbReference type="SUPFAM" id="SSF103473">
    <property type="entry name" value="MFS general substrate transporter"/>
    <property type="match status" value="1"/>
</dbReference>
<dbReference type="GO" id="GO:0005351">
    <property type="term" value="F:carbohydrate:proton symporter activity"/>
    <property type="evidence" value="ECO:0007669"/>
    <property type="project" value="TreeGrafter"/>
</dbReference>
<dbReference type="PRINTS" id="PR00171">
    <property type="entry name" value="SUGRTRNSPORT"/>
</dbReference>
<evidence type="ECO:0000259" key="10">
    <source>
        <dbReference type="PROSITE" id="PS50850"/>
    </source>
</evidence>
<keyword evidence="12" id="KW-1185">Reference proteome</keyword>
<evidence type="ECO:0000256" key="8">
    <source>
        <dbReference type="RuleBase" id="RU003346"/>
    </source>
</evidence>
<gene>
    <name evidence="11" type="ORF">EW146_g5248</name>
</gene>
<evidence type="ECO:0000313" key="11">
    <source>
        <dbReference type="EMBL" id="THH15198.1"/>
    </source>
</evidence>
<feature type="transmembrane region" description="Helical" evidence="9">
    <location>
        <begin position="143"/>
        <end position="164"/>
    </location>
</feature>
<organism evidence="11 12">
    <name type="scientific">Bondarzewia mesenterica</name>
    <dbReference type="NCBI Taxonomy" id="1095465"/>
    <lineage>
        <taxon>Eukaryota</taxon>
        <taxon>Fungi</taxon>
        <taxon>Dikarya</taxon>
        <taxon>Basidiomycota</taxon>
        <taxon>Agaricomycotina</taxon>
        <taxon>Agaricomycetes</taxon>
        <taxon>Russulales</taxon>
        <taxon>Bondarzewiaceae</taxon>
        <taxon>Bondarzewia</taxon>
    </lineage>
</organism>
<proteinExistence type="inferred from homology"/>
<feature type="transmembrane region" description="Helical" evidence="9">
    <location>
        <begin position="435"/>
        <end position="453"/>
    </location>
</feature>
<dbReference type="CDD" id="cd17356">
    <property type="entry name" value="MFS_HXT"/>
    <property type="match status" value="1"/>
</dbReference>
<accession>A0A4S4LTY2</accession>
<evidence type="ECO:0000256" key="4">
    <source>
        <dbReference type="ARBA" id="ARBA00022692"/>
    </source>
</evidence>
<comment type="subcellular location">
    <subcellularLocation>
        <location evidence="1">Membrane</location>
        <topology evidence="1">Multi-pass membrane protein</topology>
    </subcellularLocation>
</comment>
<dbReference type="EMBL" id="SGPL01000223">
    <property type="protein sequence ID" value="THH15198.1"/>
    <property type="molecule type" value="Genomic_DNA"/>
</dbReference>
<sequence>MYTIYNPYVICMVSTMGGLLFGLDISSVSAFLAVDSYQEFFNHPNDITQGGITAAMPGGAFFGANVAGRVSDRFGRKISIIFATIFWIVGCILCCAVQDTAMLIIGRFVKGICVGWCSSQVPVYLAEQSPKNIRGRLVSCQQFAVTIGILVMFYLSYGCSFIPGPTSFRLAWGLQMIPGFVLAIGMIFLPESSRWLAAHDRWEEAENVVIRIHNQPRDSPAVAFELEEMRESARLDKEMPKVTYSDMFRKRLLSRTIAGIGCQLWSQLVGMNVMMYYIVYVFQMAGLSGNSNLISSSIQYVINFAMTIPAILFVDRWGRRMTLLCGSAMMSGCLFTVAGLLAAHGHYVDSVDGNENVRWTITGAPSKGVIACSYLFVAAFAVTWGPVSWIYISEIFPLPVRASAAGLATSTNWIMNFALAFFVPPAFRNIQWKTYLVFAVFCVASFIQVFFTFHETKGRALEEIGELFESGVSPFAKKVPTNVYAQHEKEIHDSTHDDHPDKADV</sequence>
<dbReference type="InterPro" id="IPR020846">
    <property type="entry name" value="MFS_dom"/>
</dbReference>
<dbReference type="InterPro" id="IPR036259">
    <property type="entry name" value="MFS_trans_sf"/>
</dbReference>
<feature type="transmembrane region" description="Helical" evidence="9">
    <location>
        <begin position="257"/>
        <end position="278"/>
    </location>
</feature>
<feature type="domain" description="Major facilitator superfamily (MFS) profile" evidence="10">
    <location>
        <begin position="10"/>
        <end position="457"/>
    </location>
</feature>
<keyword evidence="4 9" id="KW-0812">Transmembrane</keyword>
<name>A0A4S4LTY2_9AGAM</name>
<feature type="transmembrane region" description="Helical" evidence="9">
    <location>
        <begin position="298"/>
        <end position="314"/>
    </location>
</feature>
<dbReference type="InterPro" id="IPR003663">
    <property type="entry name" value="Sugar/inositol_transpt"/>
</dbReference>
<feature type="transmembrane region" description="Helical" evidence="9">
    <location>
        <begin position="321"/>
        <end position="348"/>
    </location>
</feature>
<dbReference type="InterPro" id="IPR005829">
    <property type="entry name" value="Sugar_transporter_CS"/>
</dbReference>
<evidence type="ECO:0000256" key="6">
    <source>
        <dbReference type="ARBA" id="ARBA00023136"/>
    </source>
</evidence>
<keyword evidence="3 8" id="KW-0813">Transport</keyword>
<dbReference type="PROSITE" id="PS00217">
    <property type="entry name" value="SUGAR_TRANSPORT_2"/>
    <property type="match status" value="1"/>
</dbReference>
<evidence type="ECO:0000256" key="7">
    <source>
        <dbReference type="ARBA" id="ARBA00049119"/>
    </source>
</evidence>
<dbReference type="FunFam" id="1.20.1250.20:FF:000026">
    <property type="entry name" value="MFS quinate transporter QutD"/>
    <property type="match status" value="1"/>
</dbReference>
<comment type="caution">
    <text evidence="11">The sequence shown here is derived from an EMBL/GenBank/DDBJ whole genome shotgun (WGS) entry which is preliminary data.</text>
</comment>
<evidence type="ECO:0000256" key="1">
    <source>
        <dbReference type="ARBA" id="ARBA00004141"/>
    </source>
</evidence>
<dbReference type="NCBIfam" id="TIGR00879">
    <property type="entry name" value="SP"/>
    <property type="match status" value="1"/>
</dbReference>
<dbReference type="InterPro" id="IPR005828">
    <property type="entry name" value="MFS_sugar_transport-like"/>
</dbReference>
<feature type="transmembrane region" description="Helical" evidence="9">
    <location>
        <begin position="7"/>
        <end position="34"/>
    </location>
</feature>
<feature type="transmembrane region" description="Helical" evidence="9">
    <location>
        <begin position="170"/>
        <end position="189"/>
    </location>
</feature>
<comment type="catalytic activity">
    <reaction evidence="7">
        <text>myo-inositol(out) + H(+)(out) = myo-inositol(in) + H(+)(in)</text>
        <dbReference type="Rhea" id="RHEA:60364"/>
        <dbReference type="ChEBI" id="CHEBI:15378"/>
        <dbReference type="ChEBI" id="CHEBI:17268"/>
    </reaction>
</comment>
<dbReference type="PROSITE" id="PS50850">
    <property type="entry name" value="MFS"/>
    <property type="match status" value="1"/>
</dbReference>
<dbReference type="Proteomes" id="UP000310158">
    <property type="component" value="Unassembled WGS sequence"/>
</dbReference>